<sequence>MADLTSHTDSPSPRTARAFGLLLVLAAAIWGLATVVIKDTVGGFPPLWLVGIRFLSAGALFCVLFAPRLARLAREGRLGDHLRASLVLGVLIGAAYLLNTGALTATTAARSAFLTGTYCVLVPFQAWLVMRRRPTAFNVGAGLLCLAGIALVSLPGGEGGLAFGAGEALTLASAVFLGFHVTATSRLAGGRDMPVLTALQFVVCGLLGVALGALCEPTPTMEVLADPAVLGNLAYLVLLATCLALLLQNLGLARVSPSTGALLLSLESVFGVLFSVLLLGEALTGPMVAGFALIFAAVLVSEWLPGALAAARGRPQGARDGAGADAAGSADGGAAGGEARGTAPRGGVRGAVSLGEAAACGSPIAEGDEGASESATALARALDADALAGER</sequence>
<evidence type="ECO:0000259" key="9">
    <source>
        <dbReference type="Pfam" id="PF00892"/>
    </source>
</evidence>
<feature type="compositionally biased region" description="Gly residues" evidence="7">
    <location>
        <begin position="330"/>
        <end position="339"/>
    </location>
</feature>
<evidence type="ECO:0000256" key="1">
    <source>
        <dbReference type="ARBA" id="ARBA00004651"/>
    </source>
</evidence>
<comment type="similarity">
    <text evidence="2">Belongs to the EamA transporter family.</text>
</comment>
<feature type="compositionally biased region" description="Low complexity" evidence="7">
    <location>
        <begin position="319"/>
        <end position="329"/>
    </location>
</feature>
<dbReference type="RefSeq" id="WP_242164430.1">
    <property type="nucleotide sequence ID" value="NZ_JAJMLW010000002.1"/>
</dbReference>
<feature type="region of interest" description="Disordered" evidence="7">
    <location>
        <begin position="319"/>
        <end position="348"/>
    </location>
</feature>
<dbReference type="InterPro" id="IPR051258">
    <property type="entry name" value="Diverse_Substrate_Transporter"/>
</dbReference>
<feature type="transmembrane region" description="Helical" evidence="8">
    <location>
        <begin position="193"/>
        <end position="213"/>
    </location>
</feature>
<feature type="domain" description="EamA" evidence="9">
    <location>
        <begin position="166"/>
        <end position="300"/>
    </location>
</feature>
<keyword evidence="4 8" id="KW-0812">Transmembrane</keyword>
<feature type="transmembrane region" description="Helical" evidence="8">
    <location>
        <begin position="18"/>
        <end position="37"/>
    </location>
</feature>
<accession>A0ABS9WH57</accession>
<dbReference type="Pfam" id="PF00892">
    <property type="entry name" value="EamA"/>
    <property type="match status" value="2"/>
</dbReference>
<feature type="transmembrane region" description="Helical" evidence="8">
    <location>
        <begin position="136"/>
        <end position="154"/>
    </location>
</feature>
<dbReference type="EMBL" id="JAJMLW010000002">
    <property type="protein sequence ID" value="MCI2241817.1"/>
    <property type="molecule type" value="Genomic_DNA"/>
</dbReference>
<keyword evidence="3" id="KW-1003">Cell membrane</keyword>
<feature type="transmembrane region" description="Helical" evidence="8">
    <location>
        <begin position="49"/>
        <end position="70"/>
    </location>
</feature>
<dbReference type="SUPFAM" id="SSF103481">
    <property type="entry name" value="Multidrug resistance efflux transporter EmrE"/>
    <property type="match status" value="2"/>
</dbReference>
<protein>
    <submittedName>
        <fullName evidence="10">DMT family transporter</fullName>
    </submittedName>
</protein>
<proteinExistence type="inferred from homology"/>
<evidence type="ECO:0000256" key="4">
    <source>
        <dbReference type="ARBA" id="ARBA00022692"/>
    </source>
</evidence>
<keyword evidence="5 8" id="KW-1133">Transmembrane helix</keyword>
<evidence type="ECO:0000313" key="10">
    <source>
        <dbReference type="EMBL" id="MCI2241817.1"/>
    </source>
</evidence>
<feature type="transmembrane region" description="Helical" evidence="8">
    <location>
        <begin position="233"/>
        <end position="253"/>
    </location>
</feature>
<organism evidence="10 11">
    <name type="scientific">Adlercreutzia faecimuris</name>
    <dbReference type="NCBI Taxonomy" id="2897341"/>
    <lineage>
        <taxon>Bacteria</taxon>
        <taxon>Bacillati</taxon>
        <taxon>Actinomycetota</taxon>
        <taxon>Coriobacteriia</taxon>
        <taxon>Eggerthellales</taxon>
        <taxon>Eggerthellaceae</taxon>
        <taxon>Adlercreutzia</taxon>
    </lineage>
</organism>
<gene>
    <name evidence="10" type="ORF">LPT13_05550</name>
</gene>
<evidence type="ECO:0000313" key="11">
    <source>
        <dbReference type="Proteomes" id="UP001430755"/>
    </source>
</evidence>
<comment type="caution">
    <text evidence="10">The sequence shown here is derived from an EMBL/GenBank/DDBJ whole genome shotgun (WGS) entry which is preliminary data.</text>
</comment>
<evidence type="ECO:0000256" key="8">
    <source>
        <dbReference type="SAM" id="Phobius"/>
    </source>
</evidence>
<reference evidence="10" key="1">
    <citation type="submission" date="2021-11" db="EMBL/GenBank/DDBJ databases">
        <title>A Novel Adlercreutzia Species, isolated from a Allomyrina dichotoma larva feces.</title>
        <authorList>
            <person name="Suh M.K."/>
        </authorList>
    </citation>
    <scope>NUCLEOTIDE SEQUENCE</scope>
    <source>
        <strain evidence="10">JBNU-10</strain>
    </source>
</reference>
<dbReference type="InterPro" id="IPR000620">
    <property type="entry name" value="EamA_dom"/>
</dbReference>
<evidence type="ECO:0000256" key="6">
    <source>
        <dbReference type="ARBA" id="ARBA00023136"/>
    </source>
</evidence>
<feature type="transmembrane region" description="Helical" evidence="8">
    <location>
        <begin position="260"/>
        <end position="280"/>
    </location>
</feature>
<feature type="transmembrane region" description="Helical" evidence="8">
    <location>
        <begin position="286"/>
        <end position="304"/>
    </location>
</feature>
<evidence type="ECO:0000256" key="5">
    <source>
        <dbReference type="ARBA" id="ARBA00022989"/>
    </source>
</evidence>
<evidence type="ECO:0000256" key="2">
    <source>
        <dbReference type="ARBA" id="ARBA00007362"/>
    </source>
</evidence>
<evidence type="ECO:0000256" key="3">
    <source>
        <dbReference type="ARBA" id="ARBA00022475"/>
    </source>
</evidence>
<feature type="transmembrane region" description="Helical" evidence="8">
    <location>
        <begin position="111"/>
        <end position="129"/>
    </location>
</feature>
<dbReference type="PANTHER" id="PTHR42920:SF5">
    <property type="entry name" value="EAMA DOMAIN-CONTAINING PROTEIN"/>
    <property type="match status" value="1"/>
</dbReference>
<comment type="subcellular location">
    <subcellularLocation>
        <location evidence="1">Cell membrane</location>
        <topology evidence="1">Multi-pass membrane protein</topology>
    </subcellularLocation>
</comment>
<dbReference type="PANTHER" id="PTHR42920">
    <property type="entry name" value="OS03G0707200 PROTEIN-RELATED"/>
    <property type="match status" value="1"/>
</dbReference>
<dbReference type="InterPro" id="IPR037185">
    <property type="entry name" value="EmrE-like"/>
</dbReference>
<feature type="domain" description="EamA" evidence="9">
    <location>
        <begin position="21"/>
        <end position="153"/>
    </location>
</feature>
<evidence type="ECO:0000256" key="7">
    <source>
        <dbReference type="SAM" id="MobiDB-lite"/>
    </source>
</evidence>
<dbReference type="Proteomes" id="UP001430755">
    <property type="component" value="Unassembled WGS sequence"/>
</dbReference>
<feature type="transmembrane region" description="Helical" evidence="8">
    <location>
        <begin position="160"/>
        <end position="181"/>
    </location>
</feature>
<keyword evidence="11" id="KW-1185">Reference proteome</keyword>
<keyword evidence="6 8" id="KW-0472">Membrane</keyword>
<name>A0ABS9WH57_9ACTN</name>
<feature type="transmembrane region" description="Helical" evidence="8">
    <location>
        <begin position="82"/>
        <end position="99"/>
    </location>
</feature>